<feature type="domain" description="Nicotinate phosphoribosyltransferase N-terminal" evidence="11">
    <location>
        <begin position="5"/>
        <end position="126"/>
    </location>
</feature>
<feature type="domain" description="Nicotinate phosphoribosyltransferase C-terminal" evidence="12">
    <location>
        <begin position="370"/>
        <end position="428"/>
    </location>
</feature>
<dbReference type="GO" id="GO:0016757">
    <property type="term" value="F:glycosyltransferase activity"/>
    <property type="evidence" value="ECO:0007669"/>
    <property type="project" value="UniProtKB-KW"/>
</dbReference>
<comment type="pathway">
    <text evidence="1 9">Cofactor biosynthesis; NAD(+) biosynthesis; nicotinate D-ribonucleotide from nicotinate: step 1/1.</text>
</comment>
<reference evidence="13 14" key="1">
    <citation type="submission" date="2016-10" db="EMBL/GenBank/DDBJ databases">
        <authorList>
            <person name="de Groot N.N."/>
        </authorList>
    </citation>
    <scope>NUCLEOTIDE SEQUENCE [LARGE SCALE GENOMIC DNA]</scope>
    <source>
        <strain evidence="13 14">DSM 22024</strain>
    </source>
</reference>
<dbReference type="PANTHER" id="PTHR11098:SF1">
    <property type="entry name" value="NICOTINATE PHOSPHORIBOSYLTRANSFERASE"/>
    <property type="match status" value="1"/>
</dbReference>
<evidence type="ECO:0000259" key="11">
    <source>
        <dbReference type="Pfam" id="PF17767"/>
    </source>
</evidence>
<protein>
    <recommendedName>
        <fullName evidence="3 9">Nicotinate phosphoribosyltransferase</fullName>
        <ecNumber evidence="3 9">6.3.4.21</ecNumber>
    </recommendedName>
</protein>
<dbReference type="InterPro" id="IPR041619">
    <property type="entry name" value="NAPRTase_C"/>
</dbReference>
<comment type="catalytic activity">
    <reaction evidence="8 9">
        <text>5-phospho-alpha-D-ribose 1-diphosphate + nicotinate + ATP + H2O = nicotinate beta-D-ribonucleotide + ADP + phosphate + diphosphate</text>
        <dbReference type="Rhea" id="RHEA:36163"/>
        <dbReference type="ChEBI" id="CHEBI:15377"/>
        <dbReference type="ChEBI" id="CHEBI:30616"/>
        <dbReference type="ChEBI" id="CHEBI:32544"/>
        <dbReference type="ChEBI" id="CHEBI:33019"/>
        <dbReference type="ChEBI" id="CHEBI:43474"/>
        <dbReference type="ChEBI" id="CHEBI:57502"/>
        <dbReference type="ChEBI" id="CHEBI:58017"/>
        <dbReference type="ChEBI" id="CHEBI:456216"/>
        <dbReference type="EC" id="6.3.4.21"/>
    </reaction>
</comment>
<dbReference type="GO" id="GO:0004516">
    <property type="term" value="F:nicotinate phosphoribosyltransferase activity"/>
    <property type="evidence" value="ECO:0007669"/>
    <property type="project" value="UniProtKB-UniRule"/>
</dbReference>
<sequence length="444" mass="48014">MVAGLVTDLYELNMAASYLRRGMSGPATFSLFVRALPPDRGFLVAAGLEDCLTALESFAFETEDLDWLRDAGFDDATVRGFAGLRFTGDVRAVPEGRVVLADEPLLEVTAPAAEAQLVETVLLNHITYQTAIATKAARCRLSAGDMELVDFAFRRTHGIEAGMAVARLSSIAGFAATSNVEAARRYGLPAAGTMAHSYVEAFPREIDAFRAFVEDLPGPVTFLVDTYDTLLGVRAAVRVIQDMTLDRPLAVRLDSGDLVALARETRQILDEAGLRKVRVFVSGGLDEYDLERFILERAPIDAAGVGTRVGVSADAPSLDSAYKLVAFGDRPVCKLSPGKATLPGAKQVWRHFPIEQDVLALREEAGPDGFEPVLVEVMRNGRRLGSEGTIAAARERCVRDVTALPPDVRRIRGPSSPRVRVSEGLAALATRTARSAARRQDLTW</sequence>
<dbReference type="SUPFAM" id="SSF54675">
    <property type="entry name" value="Nicotinate/Quinolinate PRTase N-terminal domain-like"/>
    <property type="match status" value="1"/>
</dbReference>
<dbReference type="Pfam" id="PF17956">
    <property type="entry name" value="NAPRTase_C"/>
    <property type="match status" value="1"/>
</dbReference>
<keyword evidence="4" id="KW-0597">Phosphoprotein</keyword>
<dbReference type="InterPro" id="IPR006405">
    <property type="entry name" value="Nic_PRibTrfase_pncB"/>
</dbReference>
<dbReference type="GO" id="GO:0034355">
    <property type="term" value="P:NAD+ biosynthetic process via the salvage pathway"/>
    <property type="evidence" value="ECO:0007669"/>
    <property type="project" value="TreeGrafter"/>
</dbReference>
<dbReference type="InterPro" id="IPR041525">
    <property type="entry name" value="N/Namide_PRibTrfase"/>
</dbReference>
<keyword evidence="13" id="KW-0328">Glycosyltransferase</keyword>
<keyword evidence="7 9" id="KW-0808">Transferase</keyword>
<evidence type="ECO:0000256" key="3">
    <source>
        <dbReference type="ARBA" id="ARBA00013236"/>
    </source>
</evidence>
<dbReference type="STRING" id="117157.SAMN04489717_3480"/>
<dbReference type="Gene3D" id="3.20.140.10">
    <property type="entry name" value="nicotinate phosphoribosyltransferase"/>
    <property type="match status" value="3"/>
</dbReference>
<dbReference type="InterPro" id="IPR040727">
    <property type="entry name" value="NAPRTase_N"/>
</dbReference>
<evidence type="ECO:0000256" key="6">
    <source>
        <dbReference type="ARBA" id="ARBA00022642"/>
    </source>
</evidence>
<feature type="domain" description="Nicotinate/nicotinamide phosphoribosyltransferase" evidence="10">
    <location>
        <begin position="147"/>
        <end position="264"/>
    </location>
</feature>
<evidence type="ECO:0000259" key="10">
    <source>
        <dbReference type="Pfam" id="PF04095"/>
    </source>
</evidence>
<dbReference type="CDD" id="cd01570">
    <property type="entry name" value="NAPRTase_A"/>
    <property type="match status" value="1"/>
</dbReference>
<evidence type="ECO:0000256" key="4">
    <source>
        <dbReference type="ARBA" id="ARBA00022553"/>
    </source>
</evidence>
<evidence type="ECO:0000259" key="12">
    <source>
        <dbReference type="Pfam" id="PF17956"/>
    </source>
</evidence>
<evidence type="ECO:0000256" key="2">
    <source>
        <dbReference type="ARBA" id="ARBA00010897"/>
    </source>
</evidence>
<evidence type="ECO:0000313" key="13">
    <source>
        <dbReference type="EMBL" id="SDS67675.1"/>
    </source>
</evidence>
<evidence type="ECO:0000256" key="8">
    <source>
        <dbReference type="ARBA" id="ARBA00048668"/>
    </source>
</evidence>
<dbReference type="EMBL" id="LT629732">
    <property type="protein sequence ID" value="SDS67675.1"/>
    <property type="molecule type" value="Genomic_DNA"/>
</dbReference>
<evidence type="ECO:0000256" key="7">
    <source>
        <dbReference type="ARBA" id="ARBA00022679"/>
    </source>
</evidence>
<evidence type="ECO:0000313" key="14">
    <source>
        <dbReference type="Proteomes" id="UP000198983"/>
    </source>
</evidence>
<keyword evidence="14" id="KW-1185">Reference proteome</keyword>
<dbReference type="Proteomes" id="UP000198983">
    <property type="component" value="Chromosome I"/>
</dbReference>
<comment type="function">
    <text evidence="9">Catalyzes the first step in the biosynthesis of NAD from nicotinic acid, the ATP-dependent synthesis of beta-nicotinate D-ribonucleotide from nicotinate and 5-phospho-D-ribose 1-phosphate.</text>
</comment>
<evidence type="ECO:0000256" key="9">
    <source>
        <dbReference type="RuleBase" id="RU365100"/>
    </source>
</evidence>
<dbReference type="PIRSF" id="PIRSF000484">
    <property type="entry name" value="NAPRT"/>
    <property type="match status" value="1"/>
</dbReference>
<dbReference type="NCBIfam" id="NF006696">
    <property type="entry name" value="PRK09243.1-3"/>
    <property type="match status" value="1"/>
</dbReference>
<dbReference type="EC" id="6.3.4.21" evidence="3 9"/>
<dbReference type="GO" id="GO:0005829">
    <property type="term" value="C:cytosol"/>
    <property type="evidence" value="ECO:0007669"/>
    <property type="project" value="TreeGrafter"/>
</dbReference>
<dbReference type="Pfam" id="PF17767">
    <property type="entry name" value="NAPRTase_N"/>
    <property type="match status" value="1"/>
</dbReference>
<accession>A0A1H1U4Z5</accession>
<dbReference type="NCBIfam" id="TIGR01513">
    <property type="entry name" value="NAPRTase_put"/>
    <property type="match status" value="1"/>
</dbReference>
<proteinExistence type="inferred from homology"/>
<dbReference type="InterPro" id="IPR013785">
    <property type="entry name" value="Aldolase_TIM"/>
</dbReference>
<dbReference type="SUPFAM" id="SSF51690">
    <property type="entry name" value="Nicotinate/Quinolinate PRTase C-terminal domain-like"/>
    <property type="match status" value="1"/>
</dbReference>
<dbReference type="Gene3D" id="3.20.20.70">
    <property type="entry name" value="Aldolase class I"/>
    <property type="match status" value="1"/>
</dbReference>
<evidence type="ECO:0000256" key="1">
    <source>
        <dbReference type="ARBA" id="ARBA00004952"/>
    </source>
</evidence>
<dbReference type="PANTHER" id="PTHR11098">
    <property type="entry name" value="NICOTINATE PHOSPHORIBOSYLTRANSFERASE"/>
    <property type="match status" value="1"/>
</dbReference>
<dbReference type="Pfam" id="PF04095">
    <property type="entry name" value="NAPRTase"/>
    <property type="match status" value="1"/>
</dbReference>
<dbReference type="InterPro" id="IPR036068">
    <property type="entry name" value="Nicotinate_pribotase-like_C"/>
</dbReference>
<keyword evidence="6 9" id="KW-0662">Pyridine nucleotide biosynthesis</keyword>
<dbReference type="RefSeq" id="WP_197681471.1">
    <property type="nucleotide sequence ID" value="NZ_LT629732.1"/>
</dbReference>
<name>A0A1H1U4Z5_9ACTN</name>
<organism evidence="13 14">
    <name type="scientific">Actinopolymorpha singaporensis</name>
    <dbReference type="NCBI Taxonomy" id="117157"/>
    <lineage>
        <taxon>Bacteria</taxon>
        <taxon>Bacillati</taxon>
        <taxon>Actinomycetota</taxon>
        <taxon>Actinomycetes</taxon>
        <taxon>Propionibacteriales</taxon>
        <taxon>Actinopolymorphaceae</taxon>
        <taxon>Actinopolymorpha</taxon>
    </lineage>
</organism>
<dbReference type="NCBIfam" id="NF009131">
    <property type="entry name" value="PRK12484.1"/>
    <property type="match status" value="1"/>
</dbReference>
<comment type="similarity">
    <text evidence="2 9">Belongs to the NAPRTase family.</text>
</comment>
<dbReference type="UniPathway" id="UPA00253">
    <property type="reaction ID" value="UER00457"/>
</dbReference>
<dbReference type="AlphaFoldDB" id="A0A1H1U4Z5"/>
<evidence type="ECO:0000256" key="5">
    <source>
        <dbReference type="ARBA" id="ARBA00022598"/>
    </source>
</evidence>
<keyword evidence="5 9" id="KW-0436">Ligase</keyword>
<dbReference type="InterPro" id="IPR007229">
    <property type="entry name" value="Nic_PRibTrfase-Fam"/>
</dbReference>
<comment type="PTM">
    <text evidence="9">Transiently phosphorylated on a His residue during the reaction cycle. Phosphorylation strongly increases the affinity for substrates and increases the rate of nicotinate D-ribonucleotide production. Dephosphorylation regenerates the low-affinity form of the enzyme, leading to product release.</text>
</comment>
<gene>
    <name evidence="13" type="ORF">SAMN04489717_3480</name>
</gene>